<proteinExistence type="predicted"/>
<name>A0A3E0DGU9_9GAMM</name>
<keyword evidence="2" id="KW-1185">Reference proteome</keyword>
<sequence length="196" mass="22245">MISLRIRKPSQNLNKIIIGALAALALYAPIKDASQYLTAQLKKQNIEIVDASFGAKTPWQKGNTGYLKVSQQSQPSLTQAQIIYTRLRLNNPTNESKTYRKIWLNFEHENGGREYTTDYTLYNIDTHQRLVGQSVQLGPNTSIDVIAAYRFIPSYGQTAPAVMSVSWEGDDLMRENACEYDLKTAMKNNFHYQCKS</sequence>
<evidence type="ECO:0000313" key="2">
    <source>
        <dbReference type="Proteomes" id="UP000256542"/>
    </source>
</evidence>
<dbReference type="Proteomes" id="UP000256542">
    <property type="component" value="Unassembled WGS sequence"/>
</dbReference>
<comment type="caution">
    <text evidence="1">The sequence shown here is derived from an EMBL/GenBank/DDBJ whole genome shotgun (WGS) entry which is preliminary data.</text>
</comment>
<protein>
    <submittedName>
        <fullName evidence="1">Cutinase</fullName>
    </submittedName>
</protein>
<gene>
    <name evidence="1" type="ORF">DFP81_11121</name>
</gene>
<dbReference type="RefSeq" id="WP_115898615.1">
    <property type="nucleotide sequence ID" value="NZ_QUNG01000011.1"/>
</dbReference>
<dbReference type="AlphaFoldDB" id="A0A3E0DGU9"/>
<reference evidence="1 2" key="1">
    <citation type="submission" date="2018-08" db="EMBL/GenBank/DDBJ databases">
        <title>Genomic Encyclopedia of Type Strains, Phase III (KMG-III): the genomes of soil and plant-associated and newly described type strains.</title>
        <authorList>
            <person name="Whitman W."/>
        </authorList>
    </citation>
    <scope>NUCLEOTIDE SEQUENCE [LARGE SCALE GENOMIC DNA]</scope>
    <source>
        <strain evidence="1 2">CECT 7375</strain>
    </source>
</reference>
<accession>A0A3E0DGU9</accession>
<evidence type="ECO:0000313" key="1">
    <source>
        <dbReference type="EMBL" id="REG81941.1"/>
    </source>
</evidence>
<dbReference type="EMBL" id="QUNG01000011">
    <property type="protein sequence ID" value="REG81941.1"/>
    <property type="molecule type" value="Genomic_DNA"/>
</dbReference>
<organism evidence="1 2">
    <name type="scientific">Marinomonas pollencensis</name>
    <dbReference type="NCBI Taxonomy" id="491954"/>
    <lineage>
        <taxon>Bacteria</taxon>
        <taxon>Pseudomonadati</taxon>
        <taxon>Pseudomonadota</taxon>
        <taxon>Gammaproteobacteria</taxon>
        <taxon>Oceanospirillales</taxon>
        <taxon>Oceanospirillaceae</taxon>
        <taxon>Marinomonas</taxon>
    </lineage>
</organism>
<dbReference type="OrthoDB" id="6103751at2"/>